<accession>A0A6J5RT48</accession>
<proteinExistence type="predicted"/>
<gene>
    <name evidence="1" type="ORF">UFOVP1290_291</name>
</gene>
<reference evidence="1" key="1">
    <citation type="submission" date="2020-05" db="EMBL/GenBank/DDBJ databases">
        <authorList>
            <person name="Chiriac C."/>
            <person name="Salcher M."/>
            <person name="Ghai R."/>
            <person name="Kavagutti S V."/>
        </authorList>
    </citation>
    <scope>NUCLEOTIDE SEQUENCE</scope>
</reference>
<organism evidence="1">
    <name type="scientific">uncultured Caudovirales phage</name>
    <dbReference type="NCBI Taxonomy" id="2100421"/>
    <lineage>
        <taxon>Viruses</taxon>
        <taxon>Duplodnaviria</taxon>
        <taxon>Heunggongvirae</taxon>
        <taxon>Uroviricota</taxon>
        <taxon>Caudoviricetes</taxon>
        <taxon>Peduoviridae</taxon>
        <taxon>Maltschvirus</taxon>
        <taxon>Maltschvirus maltsch</taxon>
    </lineage>
</organism>
<dbReference type="EMBL" id="LR797252">
    <property type="protein sequence ID" value="CAB4196771.1"/>
    <property type="molecule type" value="Genomic_DNA"/>
</dbReference>
<sequence length="309" mass="34830">MSIELFVKPSEGIVSWDKFCNNYPKFSIALDGFVNEGPNFNEDKMMLNLNHHEGVDRLATRATCAQTLMSIRQGLFQSFRNNIGAVANVYANDCDEDVCTSWFLLHNHHLVVGTMNPMINKLVSIEDALDSTAGAYPYPADLPVLQELAWVFEPYRQFRLSGGLENRDEASFKSIITDVESRILSHVTGHGKSIPLDTRYEVMYSGHNWSMVKENGAHARTGMFADGIKAYVSVRERKDGKYSYTLGRLSPFIKFHLIKFTNIFNEVDTSVSDNDRWGGGNNIMGSPRNSGSSIKPDQIILLINEMMRQ</sequence>
<evidence type="ECO:0000313" key="1">
    <source>
        <dbReference type="EMBL" id="CAB4196771.1"/>
    </source>
</evidence>
<name>A0A6J5RT48_9CAUD</name>
<protein>
    <submittedName>
        <fullName evidence="1">Uncharacterized protein</fullName>
    </submittedName>
</protein>